<dbReference type="Proteomes" id="UP000595814">
    <property type="component" value="Chromosome"/>
</dbReference>
<evidence type="ECO:0000313" key="1">
    <source>
        <dbReference type="EMBL" id="QQK09012.1"/>
    </source>
</evidence>
<gene>
    <name evidence="1" type="ORF">JFY71_05600</name>
</gene>
<protein>
    <submittedName>
        <fullName evidence="1">Class II aldolase/adducin family protein</fullName>
    </submittedName>
</protein>
<accession>A0AC61MTR7</accession>
<keyword evidence="2" id="KW-1185">Reference proteome</keyword>
<organism evidence="1 2">
    <name type="scientific">Miniphocaeibacter halophilus</name>
    <dbReference type="NCBI Taxonomy" id="2931922"/>
    <lineage>
        <taxon>Bacteria</taxon>
        <taxon>Bacillati</taxon>
        <taxon>Bacillota</taxon>
        <taxon>Tissierellia</taxon>
        <taxon>Tissierellales</taxon>
        <taxon>Peptoniphilaceae</taxon>
        <taxon>Miniphocaeibacter</taxon>
    </lineage>
</organism>
<name>A0AC61MTR7_9FIRM</name>
<evidence type="ECO:0000313" key="2">
    <source>
        <dbReference type="Proteomes" id="UP000595814"/>
    </source>
</evidence>
<proteinExistence type="predicted"/>
<sequence length="226" mass="25409">MKEQEIKKFICEIGKRVWERNMVAANDGNFSVKLENGDILCTPTGVSKGFMTPDMICKINSSGELLESDKIHKPSSEIKMHLRVYKRRSDVKAVVHAHPMYATSHAISGVPLNKQIIPESTILLGEVPLAKYGLPSTNEIPNSIEPFLDDYDAVLLENHGALTWGTSLNDAYFKLEGLEFYAQLNFVSSILGNGEVNELSNYEVNRLMEIRTQMNILGRHPFIKNK</sequence>
<dbReference type="EMBL" id="CP066744">
    <property type="protein sequence ID" value="QQK09012.1"/>
    <property type="molecule type" value="Genomic_DNA"/>
</dbReference>
<reference evidence="1 2" key="1">
    <citation type="journal article" date="2022" name="Int. J. Syst. Evol. Microbiol.">
        <title>Miniphocaeibacter halophilus sp. nov., an ammonium-tolerant acetate-producing bacterium isolated from a biogas system.</title>
        <authorList>
            <person name="Schnurer A."/>
            <person name="Singh A."/>
            <person name="Bi S."/>
            <person name="Qiao W."/>
            <person name="Westerholm M."/>
        </authorList>
    </citation>
    <scope>NUCLEOTIDE SEQUENCE [LARGE SCALE GENOMIC DNA]</scope>
    <source>
        <strain evidence="1 2">AMB_01</strain>
    </source>
</reference>